<name>A0ABY3YXA6_STRRM</name>
<keyword evidence="6" id="KW-0472">Membrane</keyword>
<accession>A0ABY3YXA6</accession>
<dbReference type="InterPro" id="IPR036286">
    <property type="entry name" value="LexA/Signal_pep-like_sf"/>
</dbReference>
<feature type="transmembrane region" description="Helical" evidence="6">
    <location>
        <begin position="87"/>
        <end position="110"/>
    </location>
</feature>
<comment type="similarity">
    <text evidence="3 6">Belongs to the peptidase S26 family.</text>
</comment>
<feature type="compositionally biased region" description="Basic and acidic residues" evidence="7">
    <location>
        <begin position="34"/>
        <end position="46"/>
    </location>
</feature>
<evidence type="ECO:0000256" key="7">
    <source>
        <dbReference type="SAM" id="MobiDB-lite"/>
    </source>
</evidence>
<feature type="domain" description="Peptidase S26" evidence="8">
    <location>
        <begin position="87"/>
        <end position="275"/>
    </location>
</feature>
<dbReference type="GO" id="GO:0009003">
    <property type="term" value="F:signal peptidase activity"/>
    <property type="evidence" value="ECO:0007669"/>
    <property type="project" value="UniProtKB-EC"/>
</dbReference>
<evidence type="ECO:0000259" key="8">
    <source>
        <dbReference type="Pfam" id="PF10502"/>
    </source>
</evidence>
<comment type="catalytic activity">
    <reaction evidence="1 6">
        <text>Cleavage of hydrophobic, N-terminal signal or leader sequences from secreted and periplasmic proteins.</text>
        <dbReference type="EC" id="3.4.21.89"/>
    </reaction>
</comment>
<evidence type="ECO:0000256" key="4">
    <source>
        <dbReference type="ARBA" id="ARBA00013208"/>
    </source>
</evidence>
<evidence type="ECO:0000256" key="3">
    <source>
        <dbReference type="ARBA" id="ARBA00009370"/>
    </source>
</evidence>
<dbReference type="Pfam" id="PF10502">
    <property type="entry name" value="Peptidase_S26"/>
    <property type="match status" value="1"/>
</dbReference>
<dbReference type="Proteomes" id="UP000829494">
    <property type="component" value="Chromosome"/>
</dbReference>
<dbReference type="GeneID" id="66858219"/>
<dbReference type="PANTHER" id="PTHR43390">
    <property type="entry name" value="SIGNAL PEPTIDASE I"/>
    <property type="match status" value="1"/>
</dbReference>
<dbReference type="EC" id="3.4.21.89" evidence="4 6"/>
<dbReference type="PROSITE" id="PS00761">
    <property type="entry name" value="SPASE_I_3"/>
    <property type="match status" value="1"/>
</dbReference>
<evidence type="ECO:0000256" key="2">
    <source>
        <dbReference type="ARBA" id="ARBA00004401"/>
    </source>
</evidence>
<organism evidence="9 10">
    <name type="scientific">Streptomyces rimosus subsp. rimosus</name>
    <dbReference type="NCBI Taxonomy" id="132474"/>
    <lineage>
        <taxon>Bacteria</taxon>
        <taxon>Bacillati</taxon>
        <taxon>Actinomycetota</taxon>
        <taxon>Actinomycetes</taxon>
        <taxon>Kitasatosporales</taxon>
        <taxon>Streptomycetaceae</taxon>
        <taxon>Streptomyces</taxon>
    </lineage>
</organism>
<feature type="region of interest" description="Disordered" evidence="7">
    <location>
        <begin position="1"/>
        <end position="62"/>
    </location>
</feature>
<dbReference type="PRINTS" id="PR00727">
    <property type="entry name" value="LEADERPTASE"/>
</dbReference>
<evidence type="ECO:0000256" key="6">
    <source>
        <dbReference type="RuleBase" id="RU362042"/>
    </source>
</evidence>
<dbReference type="InterPro" id="IPR019533">
    <property type="entry name" value="Peptidase_S26"/>
</dbReference>
<feature type="region of interest" description="Disordered" evidence="7">
    <location>
        <begin position="241"/>
        <end position="261"/>
    </location>
</feature>
<keyword evidence="5 6" id="KW-0378">Hydrolase</keyword>
<dbReference type="Gene3D" id="2.10.109.10">
    <property type="entry name" value="Umud Fragment, subunit A"/>
    <property type="match status" value="1"/>
</dbReference>
<evidence type="ECO:0000256" key="5">
    <source>
        <dbReference type="ARBA" id="ARBA00022801"/>
    </source>
</evidence>
<proteinExistence type="inferred from homology"/>
<dbReference type="PANTHER" id="PTHR43390:SF1">
    <property type="entry name" value="CHLOROPLAST PROCESSING PEPTIDASE"/>
    <property type="match status" value="1"/>
</dbReference>
<feature type="compositionally biased region" description="Low complexity" evidence="7">
    <location>
        <begin position="47"/>
        <end position="58"/>
    </location>
</feature>
<evidence type="ECO:0000313" key="10">
    <source>
        <dbReference type="Proteomes" id="UP000829494"/>
    </source>
</evidence>
<evidence type="ECO:0000313" key="9">
    <source>
        <dbReference type="EMBL" id="UNZ02691.1"/>
    </source>
</evidence>
<dbReference type="EMBL" id="CP094298">
    <property type="protein sequence ID" value="UNZ02691.1"/>
    <property type="molecule type" value="Genomic_DNA"/>
</dbReference>
<keyword evidence="10" id="KW-1185">Reference proteome</keyword>
<reference evidence="9 10" key="1">
    <citation type="submission" date="2022-03" db="EMBL/GenBank/DDBJ databases">
        <title>Complete genome of Streptomyces rimosus ssp. rimosus R7 (=ATCC 10970).</title>
        <authorList>
            <person name="Beganovic S."/>
            <person name="Ruckert C."/>
            <person name="Busche T."/>
            <person name="Kalinowski J."/>
            <person name="Wittmann C."/>
        </authorList>
    </citation>
    <scope>NUCLEOTIDE SEQUENCE [LARGE SCALE GENOMIC DNA]</scope>
    <source>
        <strain evidence="9 10">R7</strain>
    </source>
</reference>
<feature type="compositionally biased region" description="Basic and acidic residues" evidence="7">
    <location>
        <begin position="241"/>
        <end position="254"/>
    </location>
</feature>
<dbReference type="NCBIfam" id="TIGR02227">
    <property type="entry name" value="sigpep_I_bact"/>
    <property type="match status" value="1"/>
</dbReference>
<dbReference type="CDD" id="cd06530">
    <property type="entry name" value="S26_SPase_I"/>
    <property type="match status" value="1"/>
</dbReference>
<comment type="subcellular location">
    <subcellularLocation>
        <location evidence="2">Cell membrane</location>
        <topology evidence="2">Single-pass type II membrane protein</topology>
    </subcellularLocation>
    <subcellularLocation>
        <location evidence="6">Membrane</location>
        <topology evidence="6">Single-pass type II membrane protein</topology>
    </subcellularLocation>
</comment>
<keyword evidence="6" id="KW-1133">Transmembrane helix</keyword>
<dbReference type="InterPro" id="IPR000223">
    <property type="entry name" value="Pept_S26A_signal_pept_1"/>
</dbReference>
<sequence>MDTDAQLSERDRSPAPAQGPEQGSRSACFSARPSSEKEAEAERPASEEQPAQDAAAQEEAARRRAPRLRRLASRPAAVLVALWHRPVLLLAVCVTFVLLLSAFVVQPFLIPSSSMENTLRIGDRVLVNKLAYRFGGEPRRGDVIVFDGTGSFLRDEPSENPVTGLIRGAGAALGLAEPPATDYIKRVIGVGGDRVTCCDKRGRIKVNGEPVAEGYLYPGDAPSSDAFDIVVPEGKLWVMGDHRGRSRDSRDHLGEPGGGTVPVGKVIGRADWIAWPVGHWTTLHRPPAFDGIPGPAGSHG</sequence>
<gene>
    <name evidence="9" type="primary">lepB3</name>
    <name evidence="9" type="ORF">SRIMR7_11085</name>
</gene>
<evidence type="ECO:0000256" key="1">
    <source>
        <dbReference type="ARBA" id="ARBA00000677"/>
    </source>
</evidence>
<protein>
    <recommendedName>
        <fullName evidence="4 6">Signal peptidase I</fullName>
        <ecNumber evidence="4 6">3.4.21.89</ecNumber>
    </recommendedName>
</protein>
<keyword evidence="6" id="KW-0812">Transmembrane</keyword>
<dbReference type="RefSeq" id="WP_003980225.1">
    <property type="nucleotide sequence ID" value="NZ_CP043497.1"/>
</dbReference>
<dbReference type="SUPFAM" id="SSF51306">
    <property type="entry name" value="LexA/Signal peptidase"/>
    <property type="match status" value="1"/>
</dbReference>
<keyword evidence="6" id="KW-0645">Protease</keyword>
<dbReference type="InterPro" id="IPR019758">
    <property type="entry name" value="Pept_S26A_signal_pept_1_CS"/>
</dbReference>